<gene>
    <name evidence="1" type="ORF">GCM10009020_34060</name>
</gene>
<protein>
    <submittedName>
        <fullName evidence="1">Uncharacterized protein</fullName>
    </submittedName>
</protein>
<accession>A0AAV3TEJ6</accession>
<organism evidence="1 2">
    <name type="scientific">Natronoarchaeum mannanilyticum</name>
    <dbReference type="NCBI Taxonomy" id="926360"/>
    <lineage>
        <taxon>Archaea</taxon>
        <taxon>Methanobacteriati</taxon>
        <taxon>Methanobacteriota</taxon>
        <taxon>Stenosarchaea group</taxon>
        <taxon>Halobacteria</taxon>
        <taxon>Halobacteriales</taxon>
        <taxon>Natronoarchaeaceae</taxon>
    </lineage>
</organism>
<proteinExistence type="predicted"/>
<evidence type="ECO:0000313" key="2">
    <source>
        <dbReference type="Proteomes" id="UP001500420"/>
    </source>
</evidence>
<sequence length="129" mass="14718">MNRRSLLQYCGVSTLSLGSGCLDLSKKSVRICEIFAWTTYETSHEIQLRLSDAEEIVYEEPYEIGPQGGFEIEGSDLPDREGRFTIQVKIDGYDWKEWFLPEYAEESISVSLRFLENPPTVGMGYSTNC</sequence>
<reference evidence="1 2" key="1">
    <citation type="journal article" date="2019" name="Int. J. Syst. Evol. Microbiol.">
        <title>The Global Catalogue of Microorganisms (GCM) 10K type strain sequencing project: providing services to taxonomists for standard genome sequencing and annotation.</title>
        <authorList>
            <consortium name="The Broad Institute Genomics Platform"/>
            <consortium name="The Broad Institute Genome Sequencing Center for Infectious Disease"/>
            <person name="Wu L."/>
            <person name="Ma J."/>
        </authorList>
    </citation>
    <scope>NUCLEOTIDE SEQUENCE [LARGE SCALE GENOMIC DNA]</scope>
    <source>
        <strain evidence="1 2">JCM 16328</strain>
    </source>
</reference>
<comment type="caution">
    <text evidence="1">The sequence shown here is derived from an EMBL/GenBank/DDBJ whole genome shotgun (WGS) entry which is preliminary data.</text>
</comment>
<keyword evidence="2" id="KW-1185">Reference proteome</keyword>
<dbReference type="EMBL" id="BAAADV010000008">
    <property type="protein sequence ID" value="GAA0682097.1"/>
    <property type="molecule type" value="Genomic_DNA"/>
</dbReference>
<dbReference type="Proteomes" id="UP001500420">
    <property type="component" value="Unassembled WGS sequence"/>
</dbReference>
<dbReference type="RefSeq" id="WP_343775631.1">
    <property type="nucleotide sequence ID" value="NZ_BAAADV010000008.1"/>
</dbReference>
<dbReference type="PROSITE" id="PS51257">
    <property type="entry name" value="PROKAR_LIPOPROTEIN"/>
    <property type="match status" value="1"/>
</dbReference>
<dbReference type="AlphaFoldDB" id="A0AAV3TEJ6"/>
<name>A0AAV3TEJ6_9EURY</name>
<evidence type="ECO:0000313" key="1">
    <source>
        <dbReference type="EMBL" id="GAA0682097.1"/>
    </source>
</evidence>